<dbReference type="InterPro" id="IPR004046">
    <property type="entry name" value="GST_C"/>
</dbReference>
<dbReference type="GO" id="GO:0006749">
    <property type="term" value="P:glutathione metabolic process"/>
    <property type="evidence" value="ECO:0007669"/>
    <property type="project" value="TreeGrafter"/>
</dbReference>
<dbReference type="RefSeq" id="XP_022816223.1">
    <property type="nucleotide sequence ID" value="XM_022960455.1"/>
</dbReference>
<evidence type="ECO:0000313" key="5">
    <source>
        <dbReference type="RefSeq" id="XP_022816223.1"/>
    </source>
</evidence>
<dbReference type="InterPro" id="IPR040079">
    <property type="entry name" value="Glutathione_S-Trfase"/>
</dbReference>
<dbReference type="PANTHER" id="PTHR43969">
    <property type="entry name" value="GLUTATHIONE S TRANSFERASE D10, ISOFORM A-RELATED"/>
    <property type="match status" value="1"/>
</dbReference>
<sequence>MGVKLYALDMSPPVRACMMALGVFNVPFEKILVNVQGGEHLTPEYLKKNPLHTIPVLEDGDITIHDSHAILTYLADTYGKDDSWYPKDVKKRTLVNQKLFFNAGVMFQKLRNITYNIVLKGKKTIEPELLDGVTEGYEFMEAFLSRSKYIAADHVTIADIAILSTVSTQDLILPIDAQKFPKLKAWLEELKATPYCKKYNEEGANALGAYVKKSVSSMGVKLYAMDFSPPSRACMMACDIFGVPFEKIPVDLFNNEHLSAEFLEYYVIQKGRKTLEQDWLDDIVEAYGFLEAFLSKTKYIAADHITIADLAILSFLTTLEYILPVDAKKSREAGSGVYCVVFDILRNIYTEINTNMGVKLYVMDFSPPSRACMLTCEILGIPFEKIPVDLFKGENLTPEYLEKNPLHTIPVLEDGDLILYDSHAIMAYLADTYGKDESWYPKDVKKRALVNQKLFFNTAVIYRRLRNITYYVFQKGRKTLEQDWLDDITEGYDFLEAFLSKTKYIAGDHITIADVAILSHLTNHEYILPIDAKKYPKTSAWLEDFKATPYAKKRNEEGAKALNDLLNKFLTS</sequence>
<dbReference type="InterPro" id="IPR036282">
    <property type="entry name" value="Glutathione-S-Trfase_C_sf"/>
</dbReference>
<feature type="domain" description="GST N-terminal" evidence="2">
    <location>
        <begin position="356"/>
        <end position="437"/>
    </location>
</feature>
<dbReference type="InterPro" id="IPR010987">
    <property type="entry name" value="Glutathione-S-Trfase_C-like"/>
</dbReference>
<dbReference type="OrthoDB" id="2309723at2759"/>
<feature type="domain" description="GST C-terminal" evidence="3">
    <location>
        <begin position="88"/>
        <end position="214"/>
    </location>
</feature>
<evidence type="ECO:0000259" key="2">
    <source>
        <dbReference type="PROSITE" id="PS50404"/>
    </source>
</evidence>
<evidence type="ECO:0000313" key="4">
    <source>
        <dbReference type="Proteomes" id="UP000301870"/>
    </source>
</evidence>
<dbReference type="Gene3D" id="3.40.30.10">
    <property type="entry name" value="Glutaredoxin"/>
    <property type="match status" value="3"/>
</dbReference>
<dbReference type="PROSITE" id="PS50405">
    <property type="entry name" value="GST_CTER"/>
    <property type="match status" value="2"/>
</dbReference>
<gene>
    <name evidence="5" type="primary">LOC111349355</name>
</gene>
<dbReference type="SFLD" id="SFLDS00019">
    <property type="entry name" value="Glutathione_Transferase_(cytos"/>
    <property type="match status" value="2"/>
</dbReference>
<dbReference type="SFLD" id="SFLDG00358">
    <property type="entry name" value="Main_(cytGST)"/>
    <property type="match status" value="2"/>
</dbReference>
<dbReference type="Pfam" id="PF13417">
    <property type="entry name" value="GST_N_3"/>
    <property type="match status" value="2"/>
</dbReference>
<dbReference type="SFLD" id="SFLDG01153">
    <property type="entry name" value="Main.4:_Theta-like"/>
    <property type="match status" value="2"/>
</dbReference>
<dbReference type="KEGG" id="sliu:111349355"/>
<evidence type="ECO:0000259" key="3">
    <source>
        <dbReference type="PROSITE" id="PS50405"/>
    </source>
</evidence>
<dbReference type="InterPro" id="IPR036249">
    <property type="entry name" value="Thioredoxin-like_sf"/>
</dbReference>
<name>A0A9J7IIW2_SPOLT</name>
<dbReference type="GO" id="GO:0004364">
    <property type="term" value="F:glutathione transferase activity"/>
    <property type="evidence" value="ECO:0007669"/>
    <property type="project" value="TreeGrafter"/>
</dbReference>
<dbReference type="PROSITE" id="PS50404">
    <property type="entry name" value="GST_NTER"/>
    <property type="match status" value="2"/>
</dbReference>
<dbReference type="PANTHER" id="PTHR43969:SF9">
    <property type="entry name" value="GLUTATHIONE S TRANSFERASE D10, ISOFORM A-RELATED"/>
    <property type="match status" value="1"/>
</dbReference>
<feature type="domain" description="GST C-terminal" evidence="3">
    <location>
        <begin position="443"/>
        <end position="569"/>
    </location>
</feature>
<organism evidence="4 5">
    <name type="scientific">Spodoptera litura</name>
    <name type="common">Asian cotton leafworm</name>
    <dbReference type="NCBI Taxonomy" id="69820"/>
    <lineage>
        <taxon>Eukaryota</taxon>
        <taxon>Metazoa</taxon>
        <taxon>Ecdysozoa</taxon>
        <taxon>Arthropoda</taxon>
        <taxon>Hexapoda</taxon>
        <taxon>Insecta</taxon>
        <taxon>Pterygota</taxon>
        <taxon>Neoptera</taxon>
        <taxon>Endopterygota</taxon>
        <taxon>Lepidoptera</taxon>
        <taxon>Glossata</taxon>
        <taxon>Ditrysia</taxon>
        <taxon>Noctuoidea</taxon>
        <taxon>Noctuidae</taxon>
        <taxon>Amphipyrinae</taxon>
        <taxon>Spodoptera</taxon>
    </lineage>
</organism>
<dbReference type="InterPro" id="IPR004045">
    <property type="entry name" value="Glutathione_S-Trfase_N"/>
</dbReference>
<comment type="subunit">
    <text evidence="1">Homodimer.</text>
</comment>
<evidence type="ECO:0000256" key="1">
    <source>
        <dbReference type="ARBA" id="ARBA00011738"/>
    </source>
</evidence>
<dbReference type="CDD" id="cd03177">
    <property type="entry name" value="GST_C_Delta_Epsilon"/>
    <property type="match status" value="2"/>
</dbReference>
<dbReference type="Gene3D" id="1.20.1050.10">
    <property type="match status" value="2"/>
</dbReference>
<dbReference type="AlphaFoldDB" id="A0A9J7IIW2"/>
<proteinExistence type="predicted"/>
<dbReference type="FunFam" id="1.20.1050.10:FF:000007">
    <property type="entry name" value="Glutathione S-transferase 1-1"/>
    <property type="match status" value="2"/>
</dbReference>
<accession>A0A9J7IIW2</accession>
<dbReference type="SUPFAM" id="SSF52833">
    <property type="entry name" value="Thioredoxin-like"/>
    <property type="match status" value="3"/>
</dbReference>
<feature type="domain" description="GST N-terminal" evidence="2">
    <location>
        <begin position="1"/>
        <end position="82"/>
    </location>
</feature>
<reference evidence="5" key="1">
    <citation type="submission" date="2025-08" db="UniProtKB">
        <authorList>
            <consortium name="RefSeq"/>
        </authorList>
    </citation>
    <scope>IDENTIFICATION</scope>
    <source>
        <strain evidence="5">Ishihara</strain>
        <tissue evidence="5">Whole body</tissue>
    </source>
</reference>
<dbReference type="Proteomes" id="UP000301870">
    <property type="component" value="Chromosome 9"/>
</dbReference>
<keyword evidence="4" id="KW-1185">Reference proteome</keyword>
<dbReference type="CDD" id="cd03045">
    <property type="entry name" value="GST_N_Delta_Epsilon"/>
    <property type="match status" value="1"/>
</dbReference>
<dbReference type="Pfam" id="PF00043">
    <property type="entry name" value="GST_C"/>
    <property type="match status" value="2"/>
</dbReference>
<dbReference type="Gene3D" id="1.20.1050.130">
    <property type="match status" value="1"/>
</dbReference>
<protein>
    <submittedName>
        <fullName evidence="5">Uncharacterized protein LOC111349355</fullName>
    </submittedName>
</protein>
<dbReference type="FunFam" id="3.40.30.10:FF:000034">
    <property type="entry name" value="glutathione S-transferase 1"/>
    <property type="match status" value="2"/>
</dbReference>
<dbReference type="GeneID" id="111349355"/>
<dbReference type="SUPFAM" id="SSF47616">
    <property type="entry name" value="GST C-terminal domain-like"/>
    <property type="match status" value="3"/>
</dbReference>